<dbReference type="InterPro" id="IPR036681">
    <property type="entry name" value="PgpA-like_sf"/>
</dbReference>
<dbReference type="AlphaFoldDB" id="A0A368HMK4"/>
<keyword evidence="1" id="KW-1208">Phospholipid metabolism</keyword>
<keyword evidence="1" id="KW-0595">Phospholipid degradation</keyword>
<comment type="catalytic activity">
    <reaction evidence="1">
        <text>a 1,2-diacyl-sn-glycero-3-phospho-(1'-sn-glycero-3'-phosphate) + H2O = a 1,2-diacyl-sn-glycero-3-phospho-(1'-sn-glycerol) + phosphate</text>
        <dbReference type="Rhea" id="RHEA:33751"/>
        <dbReference type="ChEBI" id="CHEBI:15377"/>
        <dbReference type="ChEBI" id="CHEBI:43474"/>
        <dbReference type="ChEBI" id="CHEBI:60110"/>
        <dbReference type="ChEBI" id="CHEBI:64716"/>
        <dbReference type="EC" id="3.1.3.27"/>
    </reaction>
</comment>
<dbReference type="GO" id="GO:0005886">
    <property type="term" value="C:plasma membrane"/>
    <property type="evidence" value="ECO:0007669"/>
    <property type="project" value="UniProtKB-SubCell"/>
</dbReference>
<comment type="subcellular location">
    <subcellularLocation>
        <location evidence="1">Cell inner membrane</location>
        <topology evidence="1">Multi-pass membrane protein</topology>
    </subcellularLocation>
</comment>
<comment type="caution">
    <text evidence="4">The sequence shown here is derived from an EMBL/GenBank/DDBJ whole genome shotgun (WGS) entry which is preliminary data.</text>
</comment>
<feature type="domain" description="YutG/PgpA" evidence="3">
    <location>
        <begin position="26"/>
        <end position="160"/>
    </location>
</feature>
<keyword evidence="1" id="KW-0378">Hydrolase</keyword>
<dbReference type="PANTHER" id="PTHR36305">
    <property type="entry name" value="PHOSPHATIDYLGLYCEROPHOSPHATASE A"/>
    <property type="match status" value="1"/>
</dbReference>
<dbReference type="EC" id="3.1.3.27" evidence="1"/>
<keyword evidence="1" id="KW-0460">Magnesium</keyword>
<keyword evidence="1" id="KW-0442">Lipid degradation</keyword>
<dbReference type="PIRSF" id="PIRSF006162">
    <property type="entry name" value="PgpA"/>
    <property type="match status" value="1"/>
</dbReference>
<evidence type="ECO:0000256" key="2">
    <source>
        <dbReference type="SAM" id="Phobius"/>
    </source>
</evidence>
<dbReference type="GO" id="GO:0046872">
    <property type="term" value="F:metal ion binding"/>
    <property type="evidence" value="ECO:0007669"/>
    <property type="project" value="UniProtKB-KW"/>
</dbReference>
<evidence type="ECO:0000313" key="5">
    <source>
        <dbReference type="Proteomes" id="UP000253250"/>
    </source>
</evidence>
<dbReference type="OrthoDB" id="9804091at2"/>
<dbReference type="InterPro" id="IPR007686">
    <property type="entry name" value="YutG/PgpA"/>
</dbReference>
<comment type="cofactor">
    <cofactor evidence="1">
        <name>Mg(2+)</name>
        <dbReference type="ChEBI" id="CHEBI:18420"/>
    </cofactor>
</comment>
<protein>
    <recommendedName>
        <fullName evidence="1">Phosphatidylglycerophosphatase A</fullName>
        <ecNumber evidence="1">3.1.3.27</ecNumber>
    </recommendedName>
    <alternativeName>
        <fullName evidence="1">Phosphatidylglycerolphosphate phosphatase A</fullName>
    </alternativeName>
</protein>
<dbReference type="GO" id="GO:0009395">
    <property type="term" value="P:phospholipid catabolic process"/>
    <property type="evidence" value="ECO:0007669"/>
    <property type="project" value="UniProtKB-KW"/>
</dbReference>
<evidence type="ECO:0000256" key="1">
    <source>
        <dbReference type="PIRNR" id="PIRNR006162"/>
    </source>
</evidence>
<dbReference type="Proteomes" id="UP000253250">
    <property type="component" value="Unassembled WGS sequence"/>
</dbReference>
<accession>A0A368HMK4</accession>
<dbReference type="GO" id="GO:0008962">
    <property type="term" value="F:phosphatidylglycerophosphatase activity"/>
    <property type="evidence" value="ECO:0007669"/>
    <property type="project" value="UniProtKB-EC"/>
</dbReference>
<keyword evidence="1" id="KW-0997">Cell inner membrane</keyword>
<sequence length="170" mass="18398">MVRAPIRRRAPATTISMMRDRFSVWWATGLGVGWSPRAPGTMGSLVALALWWPAGSWGLRLYAVLLAAAIIIGVPVTARAARVLGRQDPPMVVWDEVAGMGVALFAVPHQVLWFAVAFGLFRLFDIVKPFPIARLEALPGGYGIMFDDVWAGLYAALLVHGGLWMASGTP</sequence>
<keyword evidence="1" id="KW-0479">Metal-binding</keyword>
<dbReference type="GO" id="GO:0006655">
    <property type="term" value="P:phosphatidylglycerol biosynthetic process"/>
    <property type="evidence" value="ECO:0007669"/>
    <property type="project" value="UniProtKB-UniPathway"/>
</dbReference>
<keyword evidence="1" id="KW-0443">Lipid metabolism</keyword>
<feature type="transmembrane region" description="Helical" evidence="2">
    <location>
        <begin position="144"/>
        <end position="166"/>
    </location>
</feature>
<feature type="transmembrane region" description="Helical" evidence="2">
    <location>
        <begin position="102"/>
        <end position="124"/>
    </location>
</feature>
<dbReference type="UniPathway" id="UPA00084">
    <property type="reaction ID" value="UER00504"/>
</dbReference>
<keyword evidence="1 2" id="KW-0472">Membrane</keyword>
<dbReference type="EMBL" id="PSYR01000001">
    <property type="protein sequence ID" value="RCN59540.1"/>
    <property type="molecule type" value="Genomic_DNA"/>
</dbReference>
<evidence type="ECO:0000313" key="4">
    <source>
        <dbReference type="EMBL" id="RCN59540.1"/>
    </source>
</evidence>
<comment type="function">
    <text evidence="1">Lipid phosphatase which dephosphorylates phosphatidylglycerophosphate (PGP) to phosphatidylglycerol (PG).</text>
</comment>
<comment type="pathway">
    <text evidence="1">Phospholipid metabolism; phosphatidylglycerol biosynthesis; phosphatidylglycerol from CDP-diacylglycerol: step 2/2.</text>
</comment>
<dbReference type="CDD" id="cd06971">
    <property type="entry name" value="PgpA"/>
    <property type="match status" value="1"/>
</dbReference>
<keyword evidence="1" id="KW-1003">Cell membrane</keyword>
<name>A0A368HMK4_9GAMM</name>
<organism evidence="4 5">
    <name type="scientific">Acidiferrobacter thiooxydans</name>
    <dbReference type="NCBI Taxonomy" id="163359"/>
    <lineage>
        <taxon>Bacteria</taxon>
        <taxon>Pseudomonadati</taxon>
        <taxon>Pseudomonadota</taxon>
        <taxon>Gammaproteobacteria</taxon>
        <taxon>Acidiferrobacterales</taxon>
        <taxon>Acidiferrobacteraceae</taxon>
        <taxon>Acidiferrobacter</taxon>
    </lineage>
</organism>
<feature type="transmembrane region" description="Helical" evidence="2">
    <location>
        <begin position="61"/>
        <end position="81"/>
    </location>
</feature>
<evidence type="ECO:0000259" key="3">
    <source>
        <dbReference type="Pfam" id="PF04608"/>
    </source>
</evidence>
<dbReference type="InterPro" id="IPR026037">
    <property type="entry name" value="PgpA"/>
</dbReference>
<gene>
    <name evidence="4" type="ORF">C4900_04760</name>
</gene>
<keyword evidence="1 2" id="KW-0812">Transmembrane</keyword>
<dbReference type="PANTHER" id="PTHR36305:SF1">
    <property type="entry name" value="PHOSPHATIDYLGLYCEROPHOSPHATASE A"/>
    <property type="match status" value="1"/>
</dbReference>
<proteinExistence type="predicted"/>
<reference evidence="4 5" key="1">
    <citation type="submission" date="2018-02" db="EMBL/GenBank/DDBJ databases">
        <title>Insights into the biology of acidophilic members of the Acidiferrobacteraceae family derived from comparative genomic analyses.</title>
        <authorList>
            <person name="Issotta F."/>
            <person name="Thyssen C."/>
            <person name="Mena C."/>
            <person name="Moya A."/>
            <person name="Bellenberg S."/>
            <person name="Sproer C."/>
            <person name="Covarrubias P.C."/>
            <person name="Sand W."/>
            <person name="Quatrini R."/>
            <person name="Vera M."/>
        </authorList>
    </citation>
    <scope>NUCLEOTIDE SEQUENCE [LARGE SCALE GENOMIC DNA]</scope>
    <source>
        <strain evidence="5">m-1</strain>
    </source>
</reference>
<dbReference type="SUPFAM" id="SSF101307">
    <property type="entry name" value="YutG-like"/>
    <property type="match status" value="1"/>
</dbReference>
<keyword evidence="5" id="KW-1185">Reference proteome</keyword>
<keyword evidence="2" id="KW-1133">Transmembrane helix</keyword>
<dbReference type="Pfam" id="PF04608">
    <property type="entry name" value="PgpA"/>
    <property type="match status" value="1"/>
</dbReference>